<evidence type="ECO:0000313" key="1">
    <source>
        <dbReference type="EMBL" id="MBX50338.1"/>
    </source>
</evidence>
<organism evidence="1">
    <name type="scientific">Rhizophora mucronata</name>
    <name type="common">Asiatic mangrove</name>
    <dbReference type="NCBI Taxonomy" id="61149"/>
    <lineage>
        <taxon>Eukaryota</taxon>
        <taxon>Viridiplantae</taxon>
        <taxon>Streptophyta</taxon>
        <taxon>Embryophyta</taxon>
        <taxon>Tracheophyta</taxon>
        <taxon>Spermatophyta</taxon>
        <taxon>Magnoliopsida</taxon>
        <taxon>eudicotyledons</taxon>
        <taxon>Gunneridae</taxon>
        <taxon>Pentapetalae</taxon>
        <taxon>rosids</taxon>
        <taxon>fabids</taxon>
        <taxon>Malpighiales</taxon>
        <taxon>Rhizophoraceae</taxon>
        <taxon>Rhizophora</taxon>
    </lineage>
</organism>
<accession>A0A2P2P6F2</accession>
<name>A0A2P2P6F2_RHIMU</name>
<proteinExistence type="predicted"/>
<dbReference type="EMBL" id="GGEC01069854">
    <property type="protein sequence ID" value="MBX50338.1"/>
    <property type="molecule type" value="Transcribed_RNA"/>
</dbReference>
<sequence length="47" mass="5297">MILCLNHALQCYDCPLRTVIGPTTVNCSLHFRLPQRAQPPVLPCSIY</sequence>
<dbReference type="AlphaFoldDB" id="A0A2P2P6F2"/>
<reference evidence="1" key="1">
    <citation type="submission" date="2018-02" db="EMBL/GenBank/DDBJ databases">
        <title>Rhizophora mucronata_Transcriptome.</title>
        <authorList>
            <person name="Meera S.P."/>
            <person name="Sreeshan A."/>
            <person name="Augustine A."/>
        </authorList>
    </citation>
    <scope>NUCLEOTIDE SEQUENCE</scope>
    <source>
        <tissue evidence="1">Leaf</tissue>
    </source>
</reference>
<protein>
    <submittedName>
        <fullName evidence="1">Uncharacterized protein</fullName>
    </submittedName>
</protein>